<evidence type="ECO:0000313" key="4">
    <source>
        <dbReference type="EMBL" id="KAK9949496.1"/>
    </source>
</evidence>
<keyword evidence="5" id="KW-1185">Reference proteome</keyword>
<name>A0AAW1YLJ4_RUBAR</name>
<proteinExistence type="inferred from homology"/>
<keyword evidence="3" id="KW-0472">Membrane</keyword>
<comment type="similarity">
    <text evidence="1">Belongs to the ABC transporter superfamily. ABCG family. Eye pigment precursor importer (TC 3.A.1.204) subfamily.</text>
</comment>
<keyword evidence="2" id="KW-0813">Transport</keyword>
<gene>
    <name evidence="4" type="ORF">M0R45_005014</name>
</gene>
<dbReference type="Proteomes" id="UP001457282">
    <property type="component" value="Unassembled WGS sequence"/>
</dbReference>
<sequence>MEVSSDYRTIFRSHSGNTPCTTLHSTGGPPTITGEDILKSIWQVDMGYSKWVDLAILFGMVIVYRLMFLGIIKTSEKVVPIFKALLVGFPKHSEQVTVNPSS</sequence>
<protein>
    <submittedName>
        <fullName evidence="4">Uncharacterized protein</fullName>
    </submittedName>
</protein>
<keyword evidence="3" id="KW-1133">Transmembrane helix</keyword>
<comment type="caution">
    <text evidence="4">The sequence shown here is derived from an EMBL/GenBank/DDBJ whole genome shotgun (WGS) entry which is preliminary data.</text>
</comment>
<dbReference type="EMBL" id="JBEDUW010000001">
    <property type="protein sequence ID" value="KAK9949496.1"/>
    <property type="molecule type" value="Genomic_DNA"/>
</dbReference>
<dbReference type="PANTHER" id="PTHR48042:SF19">
    <property type="entry name" value="OS09G0472100 PROTEIN"/>
    <property type="match status" value="1"/>
</dbReference>
<dbReference type="PANTHER" id="PTHR48042">
    <property type="entry name" value="ABC TRANSPORTER G FAMILY MEMBER 11"/>
    <property type="match status" value="1"/>
</dbReference>
<feature type="transmembrane region" description="Helical" evidence="3">
    <location>
        <begin position="54"/>
        <end position="72"/>
    </location>
</feature>
<organism evidence="4 5">
    <name type="scientific">Rubus argutus</name>
    <name type="common">Southern blackberry</name>
    <dbReference type="NCBI Taxonomy" id="59490"/>
    <lineage>
        <taxon>Eukaryota</taxon>
        <taxon>Viridiplantae</taxon>
        <taxon>Streptophyta</taxon>
        <taxon>Embryophyta</taxon>
        <taxon>Tracheophyta</taxon>
        <taxon>Spermatophyta</taxon>
        <taxon>Magnoliopsida</taxon>
        <taxon>eudicotyledons</taxon>
        <taxon>Gunneridae</taxon>
        <taxon>Pentapetalae</taxon>
        <taxon>rosids</taxon>
        <taxon>fabids</taxon>
        <taxon>Rosales</taxon>
        <taxon>Rosaceae</taxon>
        <taxon>Rosoideae</taxon>
        <taxon>Rosoideae incertae sedis</taxon>
        <taxon>Rubus</taxon>
    </lineage>
</organism>
<dbReference type="InterPro" id="IPR052215">
    <property type="entry name" value="Plant_ABCG"/>
</dbReference>
<dbReference type="AlphaFoldDB" id="A0AAW1YLJ4"/>
<evidence type="ECO:0000313" key="5">
    <source>
        <dbReference type="Proteomes" id="UP001457282"/>
    </source>
</evidence>
<keyword evidence="3" id="KW-0812">Transmembrane</keyword>
<reference evidence="4 5" key="1">
    <citation type="journal article" date="2023" name="G3 (Bethesda)">
        <title>A chromosome-length genome assembly and annotation of blackberry (Rubus argutus, cv. 'Hillquist').</title>
        <authorList>
            <person name="Bruna T."/>
            <person name="Aryal R."/>
            <person name="Dudchenko O."/>
            <person name="Sargent D.J."/>
            <person name="Mead D."/>
            <person name="Buti M."/>
            <person name="Cavallini A."/>
            <person name="Hytonen T."/>
            <person name="Andres J."/>
            <person name="Pham M."/>
            <person name="Weisz D."/>
            <person name="Mascagni F."/>
            <person name="Usai G."/>
            <person name="Natali L."/>
            <person name="Bassil N."/>
            <person name="Fernandez G.E."/>
            <person name="Lomsadze A."/>
            <person name="Armour M."/>
            <person name="Olukolu B."/>
            <person name="Poorten T."/>
            <person name="Britton C."/>
            <person name="Davik J."/>
            <person name="Ashrafi H."/>
            <person name="Aiden E.L."/>
            <person name="Borodovsky M."/>
            <person name="Worthington M."/>
        </authorList>
    </citation>
    <scope>NUCLEOTIDE SEQUENCE [LARGE SCALE GENOMIC DNA]</scope>
    <source>
        <strain evidence="4">PI 553951</strain>
    </source>
</reference>
<evidence type="ECO:0000256" key="1">
    <source>
        <dbReference type="ARBA" id="ARBA00005814"/>
    </source>
</evidence>
<accession>A0AAW1YLJ4</accession>
<evidence type="ECO:0000256" key="3">
    <source>
        <dbReference type="SAM" id="Phobius"/>
    </source>
</evidence>
<evidence type="ECO:0000256" key="2">
    <source>
        <dbReference type="ARBA" id="ARBA00022448"/>
    </source>
</evidence>